<feature type="compositionally biased region" description="Basic and acidic residues" evidence="1">
    <location>
        <begin position="21"/>
        <end position="36"/>
    </location>
</feature>
<evidence type="ECO:0000259" key="3">
    <source>
        <dbReference type="SMART" id="SM01362"/>
    </source>
</evidence>
<dbReference type="SMART" id="SM01362">
    <property type="entry name" value="DUF663"/>
    <property type="match status" value="1"/>
</dbReference>
<protein>
    <recommendedName>
        <fullName evidence="6">Bms1-type G domain-containing protein</fullName>
    </recommendedName>
</protein>
<evidence type="ECO:0000259" key="2">
    <source>
        <dbReference type="SMART" id="SM00785"/>
    </source>
</evidence>
<dbReference type="SUPFAM" id="SSF52540">
    <property type="entry name" value="P-loop containing nucleoside triphosphate hydrolases"/>
    <property type="match status" value="1"/>
</dbReference>
<proteinExistence type="predicted"/>
<reference evidence="4 5" key="1">
    <citation type="journal article" date="2023" name="G3 (Bethesda)">
        <title>A chromosome-length genome assembly and annotation of blackberry (Rubus argutus, cv. 'Hillquist').</title>
        <authorList>
            <person name="Bruna T."/>
            <person name="Aryal R."/>
            <person name="Dudchenko O."/>
            <person name="Sargent D.J."/>
            <person name="Mead D."/>
            <person name="Buti M."/>
            <person name="Cavallini A."/>
            <person name="Hytonen T."/>
            <person name="Andres J."/>
            <person name="Pham M."/>
            <person name="Weisz D."/>
            <person name="Mascagni F."/>
            <person name="Usai G."/>
            <person name="Natali L."/>
            <person name="Bassil N."/>
            <person name="Fernandez G.E."/>
            <person name="Lomsadze A."/>
            <person name="Armour M."/>
            <person name="Olukolu B."/>
            <person name="Poorten T."/>
            <person name="Britton C."/>
            <person name="Davik J."/>
            <person name="Ashrafi H."/>
            <person name="Aiden E.L."/>
            <person name="Borodovsky M."/>
            <person name="Worthington M."/>
        </authorList>
    </citation>
    <scope>NUCLEOTIDE SEQUENCE [LARGE SCALE GENOMIC DNA]</scope>
    <source>
        <strain evidence="4">PI 553951</strain>
    </source>
</reference>
<dbReference type="InterPro" id="IPR039761">
    <property type="entry name" value="Bms1/Tsr1"/>
</dbReference>
<dbReference type="SMART" id="SM00785">
    <property type="entry name" value="AARP2CN"/>
    <property type="match status" value="1"/>
</dbReference>
<dbReference type="PANTHER" id="PTHR12858:SF2">
    <property type="entry name" value="RIBOSOME BIOGENESIS PROTEIN BMS1 HOMOLOG"/>
    <property type="match status" value="1"/>
</dbReference>
<gene>
    <name evidence="4" type="ORF">M0R45_005132</name>
</gene>
<name>A0AAW1YMC6_RUBAR</name>
<evidence type="ECO:0000313" key="4">
    <source>
        <dbReference type="EMBL" id="KAK9949615.1"/>
    </source>
</evidence>
<dbReference type="PANTHER" id="PTHR12858">
    <property type="entry name" value="RIBOSOME BIOGENESIS PROTEIN"/>
    <property type="match status" value="1"/>
</dbReference>
<dbReference type="EMBL" id="JBEDUW010000001">
    <property type="protein sequence ID" value="KAK9949615.1"/>
    <property type="molecule type" value="Genomic_DNA"/>
</dbReference>
<dbReference type="Pfam" id="PF04950">
    <property type="entry name" value="RIBIOP_C"/>
    <property type="match status" value="1"/>
</dbReference>
<feature type="region of interest" description="Disordered" evidence="1">
    <location>
        <begin position="467"/>
        <end position="539"/>
    </location>
</feature>
<dbReference type="InterPro" id="IPR007034">
    <property type="entry name" value="BMS1_TSR1_C"/>
</dbReference>
<dbReference type="InterPro" id="IPR027417">
    <property type="entry name" value="P-loop_NTPase"/>
</dbReference>
<dbReference type="Proteomes" id="UP001457282">
    <property type="component" value="Unassembled WGS sequence"/>
</dbReference>
<feature type="domain" description="Ribosome biogenesis protein BMS1/TSR1 C-terminal" evidence="3">
    <location>
        <begin position="570"/>
        <end position="878"/>
    </location>
</feature>
<dbReference type="Pfam" id="PF08142">
    <property type="entry name" value="AARP2CN"/>
    <property type="match status" value="1"/>
</dbReference>
<feature type="region of interest" description="Disordered" evidence="1">
    <location>
        <begin position="1"/>
        <end position="45"/>
    </location>
</feature>
<dbReference type="GO" id="GO:0000479">
    <property type="term" value="P:endonucleolytic cleavage of tricistronic rRNA transcript (SSU-rRNA, 5.8S rRNA, LSU-rRNA)"/>
    <property type="evidence" value="ECO:0007669"/>
    <property type="project" value="TreeGrafter"/>
</dbReference>
<organism evidence="4 5">
    <name type="scientific">Rubus argutus</name>
    <name type="common">Southern blackberry</name>
    <dbReference type="NCBI Taxonomy" id="59490"/>
    <lineage>
        <taxon>Eukaryota</taxon>
        <taxon>Viridiplantae</taxon>
        <taxon>Streptophyta</taxon>
        <taxon>Embryophyta</taxon>
        <taxon>Tracheophyta</taxon>
        <taxon>Spermatophyta</taxon>
        <taxon>Magnoliopsida</taxon>
        <taxon>eudicotyledons</taxon>
        <taxon>Gunneridae</taxon>
        <taxon>Pentapetalae</taxon>
        <taxon>rosids</taxon>
        <taxon>fabids</taxon>
        <taxon>Rosales</taxon>
        <taxon>Rosaceae</taxon>
        <taxon>Rosoideae</taxon>
        <taxon>Rosoideae incertae sedis</taxon>
        <taxon>Rubus</taxon>
    </lineage>
</organism>
<feature type="compositionally biased region" description="Acidic residues" evidence="1">
    <location>
        <begin position="481"/>
        <end position="494"/>
    </location>
</feature>
<feature type="region of interest" description="Disordered" evidence="1">
    <location>
        <begin position="979"/>
        <end position="1029"/>
    </location>
</feature>
<dbReference type="GO" id="GO:0005634">
    <property type="term" value="C:nucleus"/>
    <property type="evidence" value="ECO:0007669"/>
    <property type="project" value="InterPro"/>
</dbReference>
<evidence type="ECO:0008006" key="6">
    <source>
        <dbReference type="Google" id="ProtNLM"/>
    </source>
</evidence>
<sequence length="1046" mass="119950">MDSGSKEQPHKCHMSRQSGPKADKKKHETSGIDKKQNPKAFAFSSTVKAKRLQSRAIEKEQKRLHLPTIDRSYGEEPAPYVVVVHGPPKVGKSLLIKSLVKHYTKHDLPEKVQGPITIVSGKQRRLQFVECPNDINGMIDAAKFADLELLLIDGSYGFEMETFEYLNNCKFMASQSEIYDGAKLFYLSGLVHGKFVKREIHNLARFISVMKFHPLSWRSAHPYILVDRFEDVTPPEKVHMNNKCDRNVTLYGYLRGCNMRKGTKIHIAGVGDYRVAGMTAMTDPCPLPSAARKKGLCDKEKLFYAPMSGLGNLLYDKDAVYININDHFVQYSHVDDKGDATGNGKREDLGVHLVKSLQSTKYSVDEKLEQGSINLFSRKPNLSLETQRDGKDTDESREQIHMIETLEEYQHGEATKADAADINVLTDTESSGSERENCDASYKDATHKHVKEYVEFQDGRSRRKVIFGNDFNDNDMKDSNDEAEDDDDDDNNDDVDNRADSGSESSGEDEQVHGTGDDMGNIANAYEESDGEDFLKPKGGHYKKRREVEGRNWNVDDCSKYYSNSKDWKRKECKESIRDRFVTESYGEEFDNKYGGKYDRVQSKESGYFDELKEEIELRKQMNKAELNDIDEDTRIDIEGFRTGTYLRLEVHDVPYEMVKYFDPCHPILVGGIDLGEQNVGYMQARLKRHRWHKKVLKASDPIIVSIGWRRYQTIPVYAIEDRNGRHRRLKYTPEHMHCLAMFWGPLAPPNTGVVAFQNLSNNQAAFRITATAVVLEFNHASKIVKKLKMVGYPRQIFKKTALVEDMFNSELEIARYEGAAIRTVSGIRGQVKKSAKVEIGNQPKKNGGQPEKAIARCTFEDKIKGNDIVFLTTWTPAEVPQFYNPLTTALQPRDQVWQGMKTVAELRREHNVPIPVNKDSLYKPIERKRRKFNTLVISKSLQSALPFGSKLKNTPRRRRPLLEDRRAVVMEPHERRVQTSVQQLRSISSDKTKKRRAKGEKKRKEIEALKAKTEQLSRKRQREECRERCRVHDKLKKKIRKNAEG</sequence>
<dbReference type="GO" id="GO:0005525">
    <property type="term" value="F:GTP binding"/>
    <property type="evidence" value="ECO:0007669"/>
    <property type="project" value="TreeGrafter"/>
</dbReference>
<feature type="compositionally biased region" description="Basic residues" evidence="1">
    <location>
        <begin position="993"/>
        <end position="1002"/>
    </location>
</feature>
<accession>A0AAW1YMC6</accession>
<feature type="compositionally biased region" description="Basic and acidic residues" evidence="1">
    <location>
        <begin position="1"/>
        <end position="10"/>
    </location>
</feature>
<evidence type="ECO:0000256" key="1">
    <source>
        <dbReference type="SAM" id="MobiDB-lite"/>
    </source>
</evidence>
<dbReference type="AlphaFoldDB" id="A0AAW1YMC6"/>
<keyword evidence="5" id="KW-1185">Reference proteome</keyword>
<dbReference type="GO" id="GO:0030686">
    <property type="term" value="C:90S preribosome"/>
    <property type="evidence" value="ECO:0007669"/>
    <property type="project" value="TreeGrafter"/>
</dbReference>
<evidence type="ECO:0000313" key="5">
    <source>
        <dbReference type="Proteomes" id="UP001457282"/>
    </source>
</evidence>
<feature type="compositionally biased region" description="Basic and acidic residues" evidence="1">
    <location>
        <begin position="1003"/>
        <end position="1029"/>
    </location>
</feature>
<comment type="caution">
    <text evidence="4">The sequence shown here is derived from an EMBL/GenBank/DDBJ whole genome shotgun (WGS) entry which is preliminary data.</text>
</comment>
<feature type="domain" description="AARP2CN" evidence="2">
    <location>
        <begin position="199"/>
        <end position="285"/>
    </location>
</feature>
<dbReference type="GO" id="GO:0000462">
    <property type="term" value="P:maturation of SSU-rRNA from tricistronic rRNA transcript (SSU-rRNA, 5.8S rRNA, LSU-rRNA)"/>
    <property type="evidence" value="ECO:0007669"/>
    <property type="project" value="TreeGrafter"/>
</dbReference>
<dbReference type="GO" id="GO:0034511">
    <property type="term" value="F:U3 snoRNA binding"/>
    <property type="evidence" value="ECO:0007669"/>
    <property type="project" value="TreeGrafter"/>
</dbReference>
<dbReference type="InterPro" id="IPR012948">
    <property type="entry name" value="AARP2CN"/>
</dbReference>
<feature type="compositionally biased region" description="Polar residues" evidence="1">
    <location>
        <begin position="979"/>
        <end position="990"/>
    </location>
</feature>
<dbReference type="GO" id="GO:0003924">
    <property type="term" value="F:GTPase activity"/>
    <property type="evidence" value="ECO:0007669"/>
    <property type="project" value="TreeGrafter"/>
</dbReference>